<reference evidence="12 13" key="1">
    <citation type="submission" date="2021-08" db="EMBL/GenBank/DDBJ databases">
        <title>The genome sequence of Chitinophaga sp. B61.</title>
        <authorList>
            <person name="Zhang X."/>
        </authorList>
    </citation>
    <scope>NUCLEOTIDE SEQUENCE [LARGE SCALE GENOMIC DNA]</scope>
    <source>
        <strain evidence="12 13">B61</strain>
    </source>
</reference>
<dbReference type="Gene3D" id="3.30.450.20">
    <property type="entry name" value="PAS domain"/>
    <property type="match status" value="1"/>
</dbReference>
<protein>
    <submittedName>
        <fullName evidence="12">PAS domain-containing protein</fullName>
    </submittedName>
</protein>
<dbReference type="CDD" id="cd00082">
    <property type="entry name" value="HisKA"/>
    <property type="match status" value="1"/>
</dbReference>
<dbReference type="Gene3D" id="3.40.50.150">
    <property type="entry name" value="Vaccinia Virus protein VP39"/>
    <property type="match status" value="1"/>
</dbReference>
<dbReference type="Pfam" id="PF13596">
    <property type="entry name" value="PAS_10"/>
    <property type="match status" value="1"/>
</dbReference>
<dbReference type="InterPro" id="IPR036804">
    <property type="entry name" value="CheR_N_sf"/>
</dbReference>
<dbReference type="InterPro" id="IPR000780">
    <property type="entry name" value="CheR_MeTrfase"/>
</dbReference>
<dbReference type="InterPro" id="IPR003661">
    <property type="entry name" value="HisK_dim/P_dom"/>
</dbReference>
<dbReference type="Pfam" id="PF03705">
    <property type="entry name" value="CheR_N"/>
    <property type="match status" value="1"/>
</dbReference>
<dbReference type="Gene3D" id="1.10.287.130">
    <property type="match status" value="1"/>
</dbReference>
<evidence type="ECO:0000313" key="12">
    <source>
        <dbReference type="EMBL" id="MBW8687067.1"/>
    </source>
</evidence>
<evidence type="ECO:0000256" key="1">
    <source>
        <dbReference type="ARBA" id="ARBA00000085"/>
    </source>
</evidence>
<dbReference type="PROSITE" id="PS50123">
    <property type="entry name" value="CHER"/>
    <property type="match status" value="1"/>
</dbReference>
<dbReference type="Gene3D" id="3.30.450.40">
    <property type="match status" value="1"/>
</dbReference>
<dbReference type="InterPro" id="IPR005467">
    <property type="entry name" value="His_kinase_dom"/>
</dbReference>
<keyword evidence="13" id="KW-1185">Reference proteome</keyword>
<dbReference type="SUPFAM" id="SSF53335">
    <property type="entry name" value="S-adenosyl-L-methionine-dependent methyltransferases"/>
    <property type="match status" value="1"/>
</dbReference>
<dbReference type="PROSITE" id="PS50122">
    <property type="entry name" value="CHEB"/>
    <property type="match status" value="1"/>
</dbReference>
<dbReference type="InterPro" id="IPR029063">
    <property type="entry name" value="SAM-dependent_MTases_sf"/>
</dbReference>
<feature type="coiled-coil region" evidence="7">
    <location>
        <begin position="681"/>
        <end position="739"/>
    </location>
</feature>
<evidence type="ECO:0000256" key="3">
    <source>
        <dbReference type="ARBA" id="ARBA00022603"/>
    </source>
</evidence>
<evidence type="ECO:0000256" key="2">
    <source>
        <dbReference type="ARBA" id="ARBA00001541"/>
    </source>
</evidence>
<dbReference type="InterPro" id="IPR000700">
    <property type="entry name" value="PAS-assoc_C"/>
</dbReference>
<dbReference type="SUPFAM" id="SSF47384">
    <property type="entry name" value="Homodimeric domain of signal transducing histidine kinase"/>
    <property type="match status" value="1"/>
</dbReference>
<dbReference type="Gene3D" id="3.30.565.10">
    <property type="entry name" value="Histidine kinase-like ATPase, C-terminal domain"/>
    <property type="match status" value="1"/>
</dbReference>
<evidence type="ECO:0000256" key="7">
    <source>
        <dbReference type="SAM" id="Coils"/>
    </source>
</evidence>
<evidence type="ECO:0000259" key="11">
    <source>
        <dbReference type="PROSITE" id="PS50123"/>
    </source>
</evidence>
<dbReference type="InterPro" id="IPR050903">
    <property type="entry name" value="Bact_Chemotaxis_MeTrfase"/>
</dbReference>
<dbReference type="Pfam" id="PF01739">
    <property type="entry name" value="CheR"/>
    <property type="match status" value="1"/>
</dbReference>
<dbReference type="CDD" id="cd02440">
    <property type="entry name" value="AdoMet_MTases"/>
    <property type="match status" value="1"/>
</dbReference>
<comment type="catalytic activity">
    <reaction evidence="1">
        <text>ATP + protein L-histidine = ADP + protein N-phospho-L-histidine.</text>
        <dbReference type="EC" id="2.7.13.3"/>
    </reaction>
</comment>
<dbReference type="PROSITE" id="PS50109">
    <property type="entry name" value="HIS_KIN"/>
    <property type="match status" value="1"/>
</dbReference>
<comment type="caution">
    <text evidence="6">Lacks conserved residue(s) required for the propagation of feature annotation.</text>
</comment>
<dbReference type="InterPro" id="IPR022642">
    <property type="entry name" value="CheR_C"/>
</dbReference>
<sequence>MYNLMNTMEYNQDKENILAGRPDKDDLLVVAIGASAGGVRALQSFFENVPANPGMAYVVILHLSPDHDSKLTGILQQATALPVTWVTEKTKVQANQVYVVPPDHHLIMSDNYIMVSEYAGMEERRAPVDIFFRTLANSMGPRAVCVILSGTGANGSMGLKRIKECGGAAFVQNPREAEFNEMPRNAIATALVDDILPVTEIPEKIIAYKLSLGSVQIPVDSEKRAEDEQHALREVFAHLRLRTGHDFTNYKRPTLLRRIERRINIRNLNTLQAYAAYLQHNPDEVTALLKDLLISVTNFFRDKKAFEVLEREVVPAILQKRKSENHVRVWIAGCATGEEAYSLAMLFAEKAMGSIDDPKIQIFATDIDEAAISVAREGYYTLNDAADVSPERLRRFFNKEGEGYRIKREIRETILFAGHNFLKDPPFSHLDMVSCRNVLIYLNHTAQERVMETFHFALKPGGYLVLGLSESAESASDLYTAFNREFHIFQSKRIAQSSYPVPESLPNFKFSEPVVRQAAINHDSRTRERIMIHDLHQRLLEEYAPPSMVINEEYDILHLSEQAGKFLQMAGGEPTQNLLKLVRQELRLELRSALYQAVQRQTAVEARGLRVSIDGKSENINIHIRPVFRQGNVSNGLILVIFERSAEEVPEQEVILSSDEPVARQLEEELIRLKAQLRPSVEQHEFQQEELKASNEELQAMNEELRSSAEELETSKEELQSINEELRTVNQELKVKVDETTLASNNLQNLINSGEIGTIFLDRSLRVALFTPPSRTVFNLIPNDIGRPLSDITNKLSYDSIITDAEVVLDKLQTIEREVNATDGRVFLMRILPYRTEEDRINGVVMTFIDMTEHKKAEIILRENEAWLNGQKEAFQAAMSGRPLSVALAALVKTVTQYGDGEARAAFYMAPSGADGLHLVVGMSEEYGQDVKDFKIGADSLACGLCMHTGEPVITPDLEDEPRWTEWLQVSRKHDFRACWSFPVKTIGGPVLGTFAMYYRQPRKPQPRELELAGVITHAAAIIISWYIETGERAQAEQALRLSEHRLRNLLRIREEFIGVASHELKTPITSLKAYAELVYEKMQVAGNDEEGDLLQRMNGQIDRLTLLINMLLDTTRVSEGQLKLSFKETDINKLVAERVEEIKRTSDHQLVLQQADLPLIKADTERIGQVITNLLTNAIKYSPAGTTIQIVTQWENEGIKVGVRDEGYGISEEHLSKIFDRFYRVTTDNFDTFPGMGLGLYISAQIIQRHQGTINVESQPGKGSYFSLHYPTK</sequence>
<gene>
    <name evidence="12" type="ORF">K1Y79_22210</name>
</gene>
<dbReference type="SUPFAM" id="SSF55874">
    <property type="entry name" value="ATPase domain of HSP90 chaperone/DNA topoisomerase II/histidine kinase"/>
    <property type="match status" value="1"/>
</dbReference>
<organism evidence="12 13">
    <name type="scientific">Chitinophaga rhizophila</name>
    <dbReference type="NCBI Taxonomy" id="2866212"/>
    <lineage>
        <taxon>Bacteria</taxon>
        <taxon>Pseudomonadati</taxon>
        <taxon>Bacteroidota</taxon>
        <taxon>Chitinophagia</taxon>
        <taxon>Chitinophagales</taxon>
        <taxon>Chitinophagaceae</taxon>
        <taxon>Chitinophaga</taxon>
    </lineage>
</organism>
<dbReference type="Pfam" id="PF02518">
    <property type="entry name" value="HATPase_c"/>
    <property type="match status" value="1"/>
</dbReference>
<accession>A0ABS7GHA4</accession>
<dbReference type="InterPro" id="IPR035965">
    <property type="entry name" value="PAS-like_dom_sf"/>
</dbReference>
<name>A0ABS7GHA4_9BACT</name>
<feature type="domain" description="CheR-type methyltransferase" evidence="11">
    <location>
        <begin position="220"/>
        <end position="483"/>
    </location>
</feature>
<dbReference type="SUPFAM" id="SSF55781">
    <property type="entry name" value="GAF domain-like"/>
    <property type="match status" value="1"/>
</dbReference>
<dbReference type="PROSITE" id="PS50113">
    <property type="entry name" value="PAC"/>
    <property type="match status" value="1"/>
</dbReference>
<dbReference type="Pfam" id="PF00512">
    <property type="entry name" value="HisKA"/>
    <property type="match status" value="1"/>
</dbReference>
<dbReference type="Proteomes" id="UP000812961">
    <property type="component" value="Unassembled WGS sequence"/>
</dbReference>
<dbReference type="InterPro" id="IPR022641">
    <property type="entry name" value="CheR_N"/>
</dbReference>
<evidence type="ECO:0000313" key="13">
    <source>
        <dbReference type="Proteomes" id="UP000812961"/>
    </source>
</evidence>
<feature type="domain" description="CheB-type methylesterase" evidence="10">
    <location>
        <begin position="29"/>
        <end position="207"/>
    </location>
</feature>
<comment type="caution">
    <text evidence="12">The sequence shown here is derived from an EMBL/GenBank/DDBJ whole genome shotgun (WGS) entry which is preliminary data.</text>
</comment>
<evidence type="ECO:0000256" key="5">
    <source>
        <dbReference type="ARBA" id="ARBA00022691"/>
    </source>
</evidence>
<evidence type="ECO:0000256" key="6">
    <source>
        <dbReference type="PROSITE-ProRule" id="PRU00050"/>
    </source>
</evidence>
<proteinExistence type="predicted"/>
<dbReference type="SMART" id="SM00388">
    <property type="entry name" value="HisKA"/>
    <property type="match status" value="1"/>
</dbReference>
<dbReference type="InterPro" id="IPR003018">
    <property type="entry name" value="GAF"/>
</dbReference>
<dbReference type="InterPro" id="IPR000673">
    <property type="entry name" value="Sig_transdc_resp-reg_Me-estase"/>
</dbReference>
<dbReference type="InterPro" id="IPR036097">
    <property type="entry name" value="HisK_dim/P_sf"/>
</dbReference>
<dbReference type="SMART" id="SM00387">
    <property type="entry name" value="HATPase_c"/>
    <property type="match status" value="1"/>
</dbReference>
<dbReference type="InterPro" id="IPR003594">
    <property type="entry name" value="HATPase_dom"/>
</dbReference>
<dbReference type="SUPFAM" id="SSF47757">
    <property type="entry name" value="Chemotaxis receptor methyltransferase CheR, N-terminal domain"/>
    <property type="match status" value="1"/>
</dbReference>
<dbReference type="CDD" id="cd16434">
    <property type="entry name" value="CheB-CheR_fusion"/>
    <property type="match status" value="1"/>
</dbReference>
<dbReference type="SMART" id="SM00138">
    <property type="entry name" value="MeTrc"/>
    <property type="match status" value="1"/>
</dbReference>
<dbReference type="Pfam" id="PF01339">
    <property type="entry name" value="CheB_methylest"/>
    <property type="match status" value="1"/>
</dbReference>
<feature type="domain" description="Histidine kinase" evidence="8">
    <location>
        <begin position="1060"/>
        <end position="1274"/>
    </location>
</feature>
<evidence type="ECO:0000259" key="9">
    <source>
        <dbReference type="PROSITE" id="PS50113"/>
    </source>
</evidence>
<dbReference type="EMBL" id="JAICCF010000004">
    <property type="protein sequence ID" value="MBW8687067.1"/>
    <property type="molecule type" value="Genomic_DNA"/>
</dbReference>
<evidence type="ECO:0000259" key="8">
    <source>
        <dbReference type="PROSITE" id="PS50109"/>
    </source>
</evidence>
<dbReference type="SUPFAM" id="SSF55785">
    <property type="entry name" value="PYP-like sensor domain (PAS domain)"/>
    <property type="match status" value="1"/>
</dbReference>
<dbReference type="PANTHER" id="PTHR24422">
    <property type="entry name" value="CHEMOTAXIS PROTEIN METHYLTRANSFERASE"/>
    <property type="match status" value="1"/>
</dbReference>
<dbReference type="InterPro" id="IPR036890">
    <property type="entry name" value="HATPase_C_sf"/>
</dbReference>
<dbReference type="SUPFAM" id="SSF52738">
    <property type="entry name" value="Methylesterase CheB, C-terminal domain"/>
    <property type="match status" value="1"/>
</dbReference>
<evidence type="ECO:0000259" key="10">
    <source>
        <dbReference type="PROSITE" id="PS50122"/>
    </source>
</evidence>
<dbReference type="Gene3D" id="3.40.50.180">
    <property type="entry name" value="Methylesterase CheB, C-terminal domain"/>
    <property type="match status" value="1"/>
</dbReference>
<dbReference type="PANTHER" id="PTHR24422:SF27">
    <property type="entry name" value="PROTEIN-GLUTAMATE O-METHYLTRANSFERASE"/>
    <property type="match status" value="1"/>
</dbReference>
<evidence type="ECO:0000256" key="4">
    <source>
        <dbReference type="ARBA" id="ARBA00022679"/>
    </source>
</evidence>
<dbReference type="InterPro" id="IPR029016">
    <property type="entry name" value="GAF-like_dom_sf"/>
</dbReference>
<comment type="catalytic activity">
    <reaction evidence="2">
        <text>L-glutamyl-[protein] + S-adenosyl-L-methionine = [protein]-L-glutamate 5-O-methyl ester + S-adenosyl-L-homocysteine</text>
        <dbReference type="Rhea" id="RHEA:24452"/>
        <dbReference type="Rhea" id="RHEA-COMP:10208"/>
        <dbReference type="Rhea" id="RHEA-COMP:10311"/>
        <dbReference type="ChEBI" id="CHEBI:29973"/>
        <dbReference type="ChEBI" id="CHEBI:57856"/>
        <dbReference type="ChEBI" id="CHEBI:59789"/>
        <dbReference type="ChEBI" id="CHEBI:82795"/>
        <dbReference type="EC" id="2.1.1.80"/>
    </reaction>
</comment>
<keyword evidence="4" id="KW-0808">Transferase</keyword>
<dbReference type="Pfam" id="PF13185">
    <property type="entry name" value="GAF_2"/>
    <property type="match status" value="1"/>
</dbReference>
<dbReference type="InterPro" id="IPR035909">
    <property type="entry name" value="CheB_C"/>
</dbReference>
<dbReference type="SMART" id="SM00065">
    <property type="entry name" value="GAF"/>
    <property type="match status" value="1"/>
</dbReference>
<dbReference type="PRINTS" id="PR00996">
    <property type="entry name" value="CHERMTFRASE"/>
</dbReference>
<keyword evidence="7" id="KW-0175">Coiled coil</keyword>
<keyword evidence="5" id="KW-0949">S-adenosyl-L-methionine</keyword>
<keyword evidence="3" id="KW-0489">Methyltransferase</keyword>
<dbReference type="Gene3D" id="1.10.155.10">
    <property type="entry name" value="Chemotaxis receptor methyltransferase CheR, N-terminal domain"/>
    <property type="match status" value="1"/>
</dbReference>
<feature type="domain" description="PAC" evidence="9">
    <location>
        <begin position="813"/>
        <end position="863"/>
    </location>
</feature>